<dbReference type="EMBL" id="JBBWUH010000002">
    <property type="protein sequence ID" value="KAK8175985.1"/>
    <property type="molecule type" value="Genomic_DNA"/>
</dbReference>
<protein>
    <submittedName>
        <fullName evidence="1">Uncharacterized protein</fullName>
    </submittedName>
</protein>
<evidence type="ECO:0000313" key="1">
    <source>
        <dbReference type="EMBL" id="KAK8175985.1"/>
    </source>
</evidence>
<keyword evidence="2" id="KW-1185">Reference proteome</keyword>
<comment type="caution">
    <text evidence="1">The sequence shown here is derived from an EMBL/GenBank/DDBJ whole genome shotgun (WGS) entry which is preliminary data.</text>
</comment>
<organism evidence="1 2">
    <name type="scientific">Phyllosticta citrichinensis</name>
    <dbReference type="NCBI Taxonomy" id="1130410"/>
    <lineage>
        <taxon>Eukaryota</taxon>
        <taxon>Fungi</taxon>
        <taxon>Dikarya</taxon>
        <taxon>Ascomycota</taxon>
        <taxon>Pezizomycotina</taxon>
        <taxon>Dothideomycetes</taxon>
        <taxon>Dothideomycetes incertae sedis</taxon>
        <taxon>Botryosphaeriales</taxon>
        <taxon>Phyllostictaceae</taxon>
        <taxon>Phyllosticta</taxon>
    </lineage>
</organism>
<accession>A0ABR1Y479</accession>
<name>A0ABR1Y479_9PEZI</name>
<reference evidence="1 2" key="1">
    <citation type="journal article" date="2022" name="G3 (Bethesda)">
        <title>Enemy or ally: a genomic approach to elucidate the lifestyle of Phyllosticta citrichinaensis.</title>
        <authorList>
            <person name="Buijs V.A."/>
            <person name="Groenewald J.Z."/>
            <person name="Haridas S."/>
            <person name="LaButti K.M."/>
            <person name="Lipzen A."/>
            <person name="Martin F.M."/>
            <person name="Barry K."/>
            <person name="Grigoriev I.V."/>
            <person name="Crous P.W."/>
            <person name="Seidl M.F."/>
        </authorList>
    </citation>
    <scope>NUCLEOTIDE SEQUENCE [LARGE SCALE GENOMIC DNA]</scope>
    <source>
        <strain evidence="1 2">CBS 129764</strain>
    </source>
</reference>
<proteinExistence type="predicted"/>
<sequence length="198" mass="21512">MVASTWSPALPDSAQRTQTACSPICARRATILAVACRLSCAIVGDSQALSRLGIAPDPPDLVPSRPPLSRHLHCTRIATANSVSSTSTEVSSHRLWHRVPLCSLLHLYSALHPILPWSGPFACLQGSRSFFNVSNAPAPLFRFDGIYPNSDDNNSGPPQVHLFSQNIDNMHMFRHITVEASTLAYVSRRSCASVQVVL</sequence>
<dbReference type="Proteomes" id="UP001456524">
    <property type="component" value="Unassembled WGS sequence"/>
</dbReference>
<evidence type="ECO:0000313" key="2">
    <source>
        <dbReference type="Proteomes" id="UP001456524"/>
    </source>
</evidence>
<gene>
    <name evidence="1" type="ORF">IWX90DRAFT_128512</name>
</gene>